<dbReference type="AlphaFoldDB" id="A0AAV1WC48"/>
<evidence type="ECO:0000313" key="1">
    <source>
        <dbReference type="EMBL" id="CAL0306447.1"/>
    </source>
</evidence>
<name>A0AAV1WC48_LUPLU</name>
<sequence>MASFELYDQTFSINQSFMSWLIENTHWSVSVSFFPVKDDSRNIYHQGVTPII</sequence>
<keyword evidence="2" id="KW-1185">Reference proteome</keyword>
<organism evidence="1 2">
    <name type="scientific">Lupinus luteus</name>
    <name type="common">European yellow lupine</name>
    <dbReference type="NCBI Taxonomy" id="3873"/>
    <lineage>
        <taxon>Eukaryota</taxon>
        <taxon>Viridiplantae</taxon>
        <taxon>Streptophyta</taxon>
        <taxon>Embryophyta</taxon>
        <taxon>Tracheophyta</taxon>
        <taxon>Spermatophyta</taxon>
        <taxon>Magnoliopsida</taxon>
        <taxon>eudicotyledons</taxon>
        <taxon>Gunneridae</taxon>
        <taxon>Pentapetalae</taxon>
        <taxon>rosids</taxon>
        <taxon>fabids</taxon>
        <taxon>Fabales</taxon>
        <taxon>Fabaceae</taxon>
        <taxon>Papilionoideae</taxon>
        <taxon>50 kb inversion clade</taxon>
        <taxon>genistoids sensu lato</taxon>
        <taxon>core genistoids</taxon>
        <taxon>Genisteae</taxon>
        <taxon>Lupinus</taxon>
    </lineage>
</organism>
<evidence type="ECO:0000313" key="2">
    <source>
        <dbReference type="Proteomes" id="UP001497480"/>
    </source>
</evidence>
<dbReference type="EMBL" id="CAXHTB010000005">
    <property type="protein sequence ID" value="CAL0306447.1"/>
    <property type="molecule type" value="Genomic_DNA"/>
</dbReference>
<protein>
    <submittedName>
        <fullName evidence="1">Uncharacterized protein</fullName>
    </submittedName>
</protein>
<reference evidence="1 2" key="1">
    <citation type="submission" date="2024-03" db="EMBL/GenBank/DDBJ databases">
        <authorList>
            <person name="Martinez-Hernandez J."/>
        </authorList>
    </citation>
    <scope>NUCLEOTIDE SEQUENCE [LARGE SCALE GENOMIC DNA]</scope>
</reference>
<proteinExistence type="predicted"/>
<dbReference type="Proteomes" id="UP001497480">
    <property type="component" value="Unassembled WGS sequence"/>
</dbReference>
<accession>A0AAV1WC48</accession>
<gene>
    <name evidence="1" type="ORF">LLUT_LOCUS7507</name>
</gene>
<comment type="caution">
    <text evidence="1">The sequence shown here is derived from an EMBL/GenBank/DDBJ whole genome shotgun (WGS) entry which is preliminary data.</text>
</comment>